<sequence length="545" mass="64264">MNTESIIKEILPGVAATFDELDLPKKPYGRNELWEGITDYLKIKQRKNKIEFHNNEEEYTCPSITIKDFDQFSDDFIDNELLPALEEQLTQMFFNPELYYRFQYKLTLVFDFLSATGHHARKQVRLEHPERKAELKERLDTYVQKVIYEATQKMKEKELHTFFDKLFDFELTGYSEDKVIEILNKGITLIDPKWKKTLKEYQWCLLYHTREWKEKVFMKLYYKVEGSDWSKKYTLKEGLQPKDIDNAKLNLFVAQALWHIKHKEYSWDVKFACEDLERAAKELGSKKAAMYLKEGTGILSNDLIHYKDSEVECDANDVFAEISVKIKQESATAYDKALDFIIALLKADFPASYYIKFSSKAPKQFLDIKGIAKSPTHRFFAQALQYEELRPKLVAYAEVAMKEFQWYNDVEEGEKSCMPGSYAVFGLGLIGEEYFPLVSQYFSLLDDEHQMVHKYFVSALIDRYGVNEKSLPLICQGITSAQFDMVFKNLEKEMEKPENKELLAKFLKEKEAFFIANKEPGFYKYYEEDIYYAIYGKQWKKKINS</sequence>
<dbReference type="EMBL" id="CP022383">
    <property type="protein sequence ID" value="ATA80278.1"/>
    <property type="molecule type" value="Genomic_DNA"/>
</dbReference>
<reference evidence="2" key="1">
    <citation type="submission" date="2017-06" db="EMBL/GenBank/DDBJ databases">
        <title>Capnocytophaga spp. assemblies.</title>
        <authorList>
            <person name="Gulvik C.A."/>
        </authorList>
    </citation>
    <scope>NUCLEOTIDE SEQUENCE [LARGE SCALE GENOMIC DNA]</scope>
    <source>
        <strain evidence="2">H4486</strain>
    </source>
</reference>
<dbReference type="Pfam" id="PF19635">
    <property type="entry name" value="DUF6138"/>
    <property type="match status" value="1"/>
</dbReference>
<accession>A0A250F884</accession>
<gene>
    <name evidence="1" type="ORF">CGC59_11585</name>
</gene>
<protein>
    <submittedName>
        <fullName evidence="1">Uncharacterized protein</fullName>
    </submittedName>
</protein>
<name>A0A250F884_CAPSP</name>
<dbReference type="InterPro" id="IPR046136">
    <property type="entry name" value="DUF6138"/>
</dbReference>
<evidence type="ECO:0000313" key="1">
    <source>
        <dbReference type="EMBL" id="ATA80278.1"/>
    </source>
</evidence>
<evidence type="ECO:0000313" key="2">
    <source>
        <dbReference type="Proteomes" id="UP000217334"/>
    </source>
</evidence>
<organism evidence="1 2">
    <name type="scientific">Capnocytophaga sputigena</name>
    <dbReference type="NCBI Taxonomy" id="1019"/>
    <lineage>
        <taxon>Bacteria</taxon>
        <taxon>Pseudomonadati</taxon>
        <taxon>Bacteroidota</taxon>
        <taxon>Flavobacteriia</taxon>
        <taxon>Flavobacteriales</taxon>
        <taxon>Flavobacteriaceae</taxon>
        <taxon>Capnocytophaga</taxon>
    </lineage>
</organism>
<dbReference type="Proteomes" id="UP000217334">
    <property type="component" value="Chromosome"/>
</dbReference>
<proteinExistence type="predicted"/>
<dbReference type="AlphaFoldDB" id="A0A250F884"/>
<dbReference type="RefSeq" id="WP_095902041.1">
    <property type="nucleotide sequence ID" value="NZ_CP022383.1"/>
</dbReference>